<feature type="compositionally biased region" description="Polar residues" evidence="1">
    <location>
        <begin position="129"/>
        <end position="139"/>
    </location>
</feature>
<dbReference type="AlphaFoldDB" id="A0A6A6DTT3"/>
<name>A0A6A6DTT3_9PEZI</name>
<feature type="compositionally biased region" description="Polar residues" evidence="1">
    <location>
        <begin position="172"/>
        <end position="189"/>
    </location>
</feature>
<dbReference type="EMBL" id="ML994649">
    <property type="protein sequence ID" value="KAF2182185.1"/>
    <property type="molecule type" value="Genomic_DNA"/>
</dbReference>
<feature type="compositionally biased region" description="Polar residues" evidence="1">
    <location>
        <begin position="29"/>
        <end position="59"/>
    </location>
</feature>
<feature type="region of interest" description="Disordered" evidence="1">
    <location>
        <begin position="1"/>
        <end position="189"/>
    </location>
</feature>
<evidence type="ECO:0000313" key="3">
    <source>
        <dbReference type="Proteomes" id="UP000800200"/>
    </source>
</evidence>
<dbReference type="OrthoDB" id="4159781at2759"/>
<evidence type="ECO:0000313" key="2">
    <source>
        <dbReference type="EMBL" id="KAF2182185.1"/>
    </source>
</evidence>
<dbReference type="PANTHER" id="PTHR37540">
    <property type="entry name" value="TRANSCRIPTION FACTOR (ACR-2), PUTATIVE-RELATED-RELATED"/>
    <property type="match status" value="1"/>
</dbReference>
<dbReference type="Proteomes" id="UP000800200">
    <property type="component" value="Unassembled WGS sequence"/>
</dbReference>
<feature type="compositionally biased region" description="Pro residues" evidence="1">
    <location>
        <begin position="1"/>
        <end position="16"/>
    </location>
</feature>
<dbReference type="Pfam" id="PF11951">
    <property type="entry name" value="Fungal_trans_2"/>
    <property type="match status" value="1"/>
</dbReference>
<feature type="compositionally biased region" description="Polar residues" evidence="1">
    <location>
        <begin position="102"/>
        <end position="112"/>
    </location>
</feature>
<keyword evidence="3" id="KW-1185">Reference proteome</keyword>
<evidence type="ECO:0008006" key="4">
    <source>
        <dbReference type="Google" id="ProtNLM"/>
    </source>
</evidence>
<accession>A0A6A6DTT3</accession>
<dbReference type="InterPro" id="IPR021858">
    <property type="entry name" value="Fun_TF"/>
</dbReference>
<organism evidence="2 3">
    <name type="scientific">Zopfia rhizophila CBS 207.26</name>
    <dbReference type="NCBI Taxonomy" id="1314779"/>
    <lineage>
        <taxon>Eukaryota</taxon>
        <taxon>Fungi</taxon>
        <taxon>Dikarya</taxon>
        <taxon>Ascomycota</taxon>
        <taxon>Pezizomycotina</taxon>
        <taxon>Dothideomycetes</taxon>
        <taxon>Dothideomycetes incertae sedis</taxon>
        <taxon>Zopfiaceae</taxon>
        <taxon>Zopfia</taxon>
    </lineage>
</organism>
<gene>
    <name evidence="2" type="ORF">K469DRAFT_246169</name>
</gene>
<protein>
    <recommendedName>
        <fullName evidence="4">Tachykinin family protein</fullName>
    </recommendedName>
</protein>
<sequence length="722" mass="79679">MMASAPPPHSMPPSFFPPEDHLYAASRLSPASTASESNHSWVSTGSYPNATRPSRTSTGPPAKESNGLLFITGTNPADFKDKKTMTKVRKKAMGSYLEQRPKQSNRSESSQRGVKPSTRPRLKSDDSTGSRGTENNGQEENVEDVISNDAALKIYRRETRRPGRRTSPPAHSPQSNNAGRQATSSNTRASLTPQLSFDIASILPSAPIVRPMRTGIELDYNKFTIRPFQSIGKPFDPFRTMFQVPHQRVSVEEMKFHCSRSFGTRAMGQKWIPTLIKSPHAFLSTLCIASMHLDAINDRLIPSVQTDALRQEVIHLIGQNLVNRDTQVDDSNIIAVTQIICSEIIDGDEVVLGYHEAGVEKMVTQRGGLRELGVEGRLAAILSWVSLESAILRESRPRSMYQDYSLSHSSTSYPNTATIPESPIFYPRGDFKTIKRSPRCSPRTLKLLEKIRMMTDFFLHETTNSRQNSPSLISLYREITTDFPSDLQENNIPTAADWTYEAIRIASIVQATAIIKRIPLSEALKYATQSQSQSQMQIQTVEVGISPATFRVDSPVTGFSTNTSYATSPNFSQTNPFNFFPPSAPKPSFSSTTSSNIFFPPPPSAPPSGSDSLLISLKTAIQNSDLSDCWSDMAGVLLWIGLCCGAASRRSGKVLKKWFSALAVRCSILLCFEHPEAVQATLLRMGEVVEGVGYRGSEGLALGSSREMNRRESAVKGKRKRT</sequence>
<dbReference type="PANTHER" id="PTHR37540:SF5">
    <property type="entry name" value="TRANSCRIPTION FACTOR DOMAIN-CONTAINING PROTEIN"/>
    <property type="match status" value="1"/>
</dbReference>
<proteinExistence type="predicted"/>
<evidence type="ECO:0000256" key="1">
    <source>
        <dbReference type="SAM" id="MobiDB-lite"/>
    </source>
</evidence>
<reference evidence="2" key="1">
    <citation type="journal article" date="2020" name="Stud. Mycol.">
        <title>101 Dothideomycetes genomes: a test case for predicting lifestyles and emergence of pathogens.</title>
        <authorList>
            <person name="Haridas S."/>
            <person name="Albert R."/>
            <person name="Binder M."/>
            <person name="Bloem J."/>
            <person name="Labutti K."/>
            <person name="Salamov A."/>
            <person name="Andreopoulos B."/>
            <person name="Baker S."/>
            <person name="Barry K."/>
            <person name="Bills G."/>
            <person name="Bluhm B."/>
            <person name="Cannon C."/>
            <person name="Castanera R."/>
            <person name="Culley D."/>
            <person name="Daum C."/>
            <person name="Ezra D."/>
            <person name="Gonzalez J."/>
            <person name="Henrissat B."/>
            <person name="Kuo A."/>
            <person name="Liang C."/>
            <person name="Lipzen A."/>
            <person name="Lutzoni F."/>
            <person name="Magnuson J."/>
            <person name="Mondo S."/>
            <person name="Nolan M."/>
            <person name="Ohm R."/>
            <person name="Pangilinan J."/>
            <person name="Park H.-J."/>
            <person name="Ramirez L."/>
            <person name="Alfaro M."/>
            <person name="Sun H."/>
            <person name="Tritt A."/>
            <person name="Yoshinaga Y."/>
            <person name="Zwiers L.-H."/>
            <person name="Turgeon B."/>
            <person name="Goodwin S."/>
            <person name="Spatafora J."/>
            <person name="Crous P."/>
            <person name="Grigoriev I."/>
        </authorList>
    </citation>
    <scope>NUCLEOTIDE SEQUENCE</scope>
    <source>
        <strain evidence="2">CBS 207.26</strain>
    </source>
</reference>